<proteinExistence type="predicted"/>
<comment type="caution">
    <text evidence="2">The sequence shown here is derived from an EMBL/GenBank/DDBJ whole genome shotgun (WGS) entry which is preliminary data.</text>
</comment>
<dbReference type="EMBL" id="BKZV01000010">
    <property type="protein sequence ID" value="GER85698.1"/>
    <property type="molecule type" value="Genomic_DNA"/>
</dbReference>
<feature type="region of interest" description="Disordered" evidence="1">
    <location>
        <begin position="21"/>
        <end position="85"/>
    </location>
</feature>
<dbReference type="AlphaFoldDB" id="A0A5J4KAX5"/>
<evidence type="ECO:0000256" key="1">
    <source>
        <dbReference type="SAM" id="MobiDB-lite"/>
    </source>
</evidence>
<feature type="compositionally biased region" description="Polar residues" evidence="1">
    <location>
        <begin position="21"/>
        <end position="30"/>
    </location>
</feature>
<gene>
    <name evidence="2" type="ORF">KTAU_43320</name>
</gene>
<accession>A0A5J4KAX5</accession>
<dbReference type="Proteomes" id="UP000334820">
    <property type="component" value="Unassembled WGS sequence"/>
</dbReference>
<organism evidence="2 3">
    <name type="scientific">Thermogemmatispora aurantia</name>
    <dbReference type="NCBI Taxonomy" id="2045279"/>
    <lineage>
        <taxon>Bacteria</taxon>
        <taxon>Bacillati</taxon>
        <taxon>Chloroflexota</taxon>
        <taxon>Ktedonobacteria</taxon>
        <taxon>Thermogemmatisporales</taxon>
        <taxon>Thermogemmatisporaceae</taxon>
        <taxon>Thermogemmatispora</taxon>
    </lineage>
</organism>
<evidence type="ECO:0000313" key="2">
    <source>
        <dbReference type="EMBL" id="GER85698.1"/>
    </source>
</evidence>
<evidence type="ECO:0000313" key="3">
    <source>
        <dbReference type="Proteomes" id="UP000334820"/>
    </source>
</evidence>
<reference evidence="2 3" key="1">
    <citation type="journal article" date="2019" name="Int. J. Syst. Evol. Microbiol.">
        <title>Thermogemmatispora aurantia sp. nov. and Thermogemmatispora argillosa sp. nov., within the class Ktedonobacteria, and emended description of the genus Thermogemmatispora.</title>
        <authorList>
            <person name="Zheng Y."/>
            <person name="Wang C.M."/>
            <person name="Sakai Y."/>
            <person name="Abe K."/>
            <person name="Yokota A."/>
            <person name="Yabe S."/>
        </authorList>
    </citation>
    <scope>NUCLEOTIDE SEQUENCE [LARGE SCALE GENOMIC DNA]</scope>
    <source>
        <strain evidence="2 3">A1-2</strain>
    </source>
</reference>
<sequence length="85" mass="9551">MSGCLTLLLIQLRLHLQNTPLLSPSAGTSYESHRGSYASQAGPEPVPGTAREPQRLALEEMRMEVAPHMRRPPAQDSRSRWHQYT</sequence>
<feature type="compositionally biased region" description="Basic and acidic residues" evidence="1">
    <location>
        <begin position="52"/>
        <end position="67"/>
    </location>
</feature>
<name>A0A5J4KAX5_9CHLR</name>
<protein>
    <submittedName>
        <fullName evidence="2">Uncharacterized protein</fullName>
    </submittedName>
</protein>
<keyword evidence="3" id="KW-1185">Reference proteome</keyword>